<dbReference type="InterPro" id="IPR027417">
    <property type="entry name" value="P-loop_NTPase"/>
</dbReference>
<evidence type="ECO:0000313" key="2">
    <source>
        <dbReference type="EMBL" id="KTD25373.1"/>
    </source>
</evidence>
<dbReference type="CDD" id="cd02019">
    <property type="entry name" value="NK"/>
    <property type="match status" value="1"/>
</dbReference>
<reference evidence="2 3" key="1">
    <citation type="submission" date="2015-11" db="EMBL/GenBank/DDBJ databases">
        <title>Genomic analysis of 38 Legionella species identifies large and diverse effector repertoires.</title>
        <authorList>
            <person name="Burstein D."/>
            <person name="Amaro F."/>
            <person name="Zusman T."/>
            <person name="Lifshitz Z."/>
            <person name="Cohen O."/>
            <person name="Gilbert J.A."/>
            <person name="Pupko T."/>
            <person name="Shuman H.A."/>
            <person name="Segal G."/>
        </authorList>
    </citation>
    <scope>NUCLEOTIDE SEQUENCE [LARGE SCALE GENOMIC DNA]</scope>
    <source>
        <strain evidence="2 3">PX-1-G2-E2</strain>
    </source>
</reference>
<dbReference type="RefSeq" id="WP_230305498.1">
    <property type="nucleotide sequence ID" value="NZ_CAAAIB010000012.1"/>
</dbReference>
<dbReference type="Gene3D" id="3.40.630.30">
    <property type="match status" value="1"/>
</dbReference>
<proteinExistence type="predicted"/>
<accession>A0A0W0VZH5</accession>
<dbReference type="SUPFAM" id="SSF52540">
    <property type="entry name" value="P-loop containing nucleoside triphosphate hydrolases"/>
    <property type="match status" value="1"/>
</dbReference>
<dbReference type="InterPro" id="IPR016181">
    <property type="entry name" value="Acyl_CoA_acyltransferase"/>
</dbReference>
<dbReference type="Gene3D" id="3.40.50.300">
    <property type="entry name" value="P-loop containing nucleotide triphosphate hydrolases"/>
    <property type="match status" value="1"/>
</dbReference>
<name>A0A0W0VZH5_9GAMM</name>
<evidence type="ECO:0000313" key="3">
    <source>
        <dbReference type="Proteomes" id="UP000054908"/>
    </source>
</evidence>
<keyword evidence="3" id="KW-1185">Reference proteome</keyword>
<dbReference type="PATRIC" id="fig|466.6.peg.2495"/>
<dbReference type="AlphaFoldDB" id="A0A0W0VZH5"/>
<dbReference type="STRING" id="466.Lmac_2351"/>
<dbReference type="PROSITE" id="PS51186">
    <property type="entry name" value="GNAT"/>
    <property type="match status" value="1"/>
</dbReference>
<dbReference type="EMBL" id="LNYL01000045">
    <property type="protein sequence ID" value="KTD25373.1"/>
    <property type="molecule type" value="Genomic_DNA"/>
</dbReference>
<evidence type="ECO:0000259" key="1">
    <source>
        <dbReference type="PROSITE" id="PS51186"/>
    </source>
</evidence>
<sequence>MMHECESSLQPLIVLITGASGVGKTTLLKEIEQQYPKEIISSHFFDSIGVPSFDDMIQQYGSTEKWQEVATRRWIERLSQIHDKKLIFLEGQFNPEFALTPLKEHGIKNYLLICLHAEQAIREHRLSVLRNQPELADVHMNNWALFLKEKTIEMGGVILDSSQDSINMLVMELMELVRKKLQLEIECKEISFSYPGLSNLLEPSVGCPTPEKMKQVLLSYTQLGQHLVGAFLKNDLVGVIGLHLEESFAIIRHISVNEAYRNQGIGKNMLMYVLNHFPIQTLRAETDDEAYGFYQQCGFRCEVFMNKHGKRYACYLDKKS</sequence>
<dbReference type="Proteomes" id="UP000054908">
    <property type="component" value="Unassembled WGS sequence"/>
</dbReference>
<gene>
    <name evidence="2" type="ORF">Lmac_2351</name>
</gene>
<dbReference type="InterPro" id="IPR000182">
    <property type="entry name" value="GNAT_dom"/>
</dbReference>
<dbReference type="SUPFAM" id="SSF55729">
    <property type="entry name" value="Acyl-CoA N-acyltransferases (Nat)"/>
    <property type="match status" value="1"/>
</dbReference>
<feature type="domain" description="N-acetyltransferase" evidence="1">
    <location>
        <begin position="185"/>
        <end position="317"/>
    </location>
</feature>
<dbReference type="CDD" id="cd04301">
    <property type="entry name" value="NAT_SF"/>
    <property type="match status" value="1"/>
</dbReference>
<protein>
    <recommendedName>
        <fullName evidence="1">N-acetyltransferase domain-containing protein</fullName>
    </recommendedName>
</protein>
<dbReference type="Pfam" id="PF00583">
    <property type="entry name" value="Acetyltransf_1"/>
    <property type="match status" value="1"/>
</dbReference>
<comment type="caution">
    <text evidence="2">The sequence shown here is derived from an EMBL/GenBank/DDBJ whole genome shotgun (WGS) entry which is preliminary data.</text>
</comment>
<dbReference type="GO" id="GO:0016747">
    <property type="term" value="F:acyltransferase activity, transferring groups other than amino-acyl groups"/>
    <property type="evidence" value="ECO:0007669"/>
    <property type="project" value="InterPro"/>
</dbReference>
<organism evidence="2 3">
    <name type="scientific">Legionella maceachernii</name>
    <dbReference type="NCBI Taxonomy" id="466"/>
    <lineage>
        <taxon>Bacteria</taxon>
        <taxon>Pseudomonadati</taxon>
        <taxon>Pseudomonadota</taxon>
        <taxon>Gammaproteobacteria</taxon>
        <taxon>Legionellales</taxon>
        <taxon>Legionellaceae</taxon>
        <taxon>Legionella</taxon>
    </lineage>
</organism>